<evidence type="ECO:0000313" key="2">
    <source>
        <dbReference type="EMBL" id="MPC11155.1"/>
    </source>
</evidence>
<comment type="caution">
    <text evidence="2">The sequence shown here is derived from an EMBL/GenBank/DDBJ whole genome shotgun (WGS) entry which is preliminary data.</text>
</comment>
<dbReference type="AlphaFoldDB" id="A0A5B7CPN0"/>
<name>A0A5B7CPN0_PORTR</name>
<dbReference type="EMBL" id="VSRR010000148">
    <property type="protein sequence ID" value="MPC11155.1"/>
    <property type="molecule type" value="Genomic_DNA"/>
</dbReference>
<sequence length="60" mass="6903">MSGWVDEVDTNTTRRHHSKPPPHISIKTFEACLIVRWRQVLTVKSLTMNTESKVKSRIVG</sequence>
<protein>
    <submittedName>
        <fullName evidence="2">Uncharacterized protein</fullName>
    </submittedName>
</protein>
<proteinExistence type="predicted"/>
<evidence type="ECO:0000313" key="3">
    <source>
        <dbReference type="Proteomes" id="UP000324222"/>
    </source>
</evidence>
<evidence type="ECO:0000256" key="1">
    <source>
        <dbReference type="SAM" id="MobiDB-lite"/>
    </source>
</evidence>
<dbReference type="Proteomes" id="UP000324222">
    <property type="component" value="Unassembled WGS sequence"/>
</dbReference>
<reference evidence="2 3" key="1">
    <citation type="submission" date="2019-05" db="EMBL/GenBank/DDBJ databases">
        <title>Another draft genome of Portunus trituberculatus and its Hox gene families provides insights of decapod evolution.</title>
        <authorList>
            <person name="Jeong J.-H."/>
            <person name="Song I."/>
            <person name="Kim S."/>
            <person name="Choi T."/>
            <person name="Kim D."/>
            <person name="Ryu S."/>
            <person name="Kim W."/>
        </authorList>
    </citation>
    <scope>NUCLEOTIDE SEQUENCE [LARGE SCALE GENOMIC DNA]</scope>
    <source>
        <tissue evidence="2">Muscle</tissue>
    </source>
</reference>
<feature type="region of interest" description="Disordered" evidence="1">
    <location>
        <begin position="1"/>
        <end position="22"/>
    </location>
</feature>
<gene>
    <name evidence="2" type="ORF">E2C01_003813</name>
</gene>
<keyword evidence="3" id="KW-1185">Reference proteome</keyword>
<organism evidence="2 3">
    <name type="scientific">Portunus trituberculatus</name>
    <name type="common">Swimming crab</name>
    <name type="synonym">Neptunus trituberculatus</name>
    <dbReference type="NCBI Taxonomy" id="210409"/>
    <lineage>
        <taxon>Eukaryota</taxon>
        <taxon>Metazoa</taxon>
        <taxon>Ecdysozoa</taxon>
        <taxon>Arthropoda</taxon>
        <taxon>Crustacea</taxon>
        <taxon>Multicrustacea</taxon>
        <taxon>Malacostraca</taxon>
        <taxon>Eumalacostraca</taxon>
        <taxon>Eucarida</taxon>
        <taxon>Decapoda</taxon>
        <taxon>Pleocyemata</taxon>
        <taxon>Brachyura</taxon>
        <taxon>Eubrachyura</taxon>
        <taxon>Portunoidea</taxon>
        <taxon>Portunidae</taxon>
        <taxon>Portuninae</taxon>
        <taxon>Portunus</taxon>
    </lineage>
</organism>
<accession>A0A5B7CPN0</accession>